<dbReference type="OrthoDB" id="9769898at2"/>
<protein>
    <recommendedName>
        <fullName evidence="3">Lipoprotein</fullName>
    </recommendedName>
</protein>
<reference evidence="1 2" key="1">
    <citation type="submission" date="2015-07" db="EMBL/GenBank/DDBJ databases">
        <authorList>
            <person name="Noorani M."/>
        </authorList>
    </citation>
    <scope>NUCLEOTIDE SEQUENCE [LARGE SCALE GENOMIC DNA]</scope>
    <source>
        <strain evidence="1 2">KCTC 42284</strain>
    </source>
</reference>
<evidence type="ECO:0008006" key="3">
    <source>
        <dbReference type="Google" id="ProtNLM"/>
    </source>
</evidence>
<dbReference type="EMBL" id="CP012154">
    <property type="protein sequence ID" value="AKS42620.1"/>
    <property type="molecule type" value="Genomic_DNA"/>
</dbReference>
<accession>A0A0K0XY75</accession>
<evidence type="ECO:0000313" key="2">
    <source>
        <dbReference type="Proteomes" id="UP000066624"/>
    </source>
</evidence>
<dbReference type="Proteomes" id="UP000066624">
    <property type="component" value="Chromosome"/>
</dbReference>
<dbReference type="Pfam" id="PF05960">
    <property type="entry name" value="DUF885"/>
    <property type="match status" value="1"/>
</dbReference>
<name>A0A0K0XY75_9GAMM</name>
<dbReference type="KEGG" id="wma:WM2015_2257"/>
<dbReference type="PANTHER" id="PTHR33361:SF15">
    <property type="entry name" value="DUF885 FAMILY LIPOPROTEIN"/>
    <property type="match status" value="1"/>
</dbReference>
<dbReference type="STRING" id="1579979.WM2015_2257"/>
<sequence>MSDEAAPVFRTVSVLTLLLALLVACGESTEPAPRTTPAPEPSMPDEVQAPFAQVANALIERMIEHSPEWAVYQGRYEGAGRVTIPNAEQRAATLALIDQALAELGEYEPERLDPAERTDLALLENRLRALRWYQEEFRGWAWMPSQYNVAGVINVLLNTDFAPLDERLALIEARLSRVPDYYAAARANLERPTLEHTELAIQQNRGGLASLGEPLEAKLEEAGFDDEARDRFLAELGEARAAIEGWIAHLEGLQAELEASGEARSFRIGAELYEPKFAFDIQADFTAAQLYQRALAEKERVLADMDEIAVGLWPNYFPDVELPEQPRDRIARLIDHLSDRHVTVDEFIPEIRRQIPALADFVREHHLLEQDPDKPLVVRETPEYMRGGGAIASVSAPGPFNPGAETYYNVTPLETYGEELAASYLREYNHWILQILNIHEAIPGHYTQLLHANRSPSLVKSLFGNGAMVEGWAVYAERMMLEAGWGDQEPEMWLMYGKWALRVIHNAILDYAVHVEGMGRDEALRMLQEDAFQEVSEATQKWRRVTLSQVQLTSYFSGYAEIYDFRERQRAALGEGFDLEAFHNQFLSYGSAPVAVIAELMGDSRPSN</sequence>
<organism evidence="1 2">
    <name type="scientific">Wenzhouxiangella marina</name>
    <dbReference type="NCBI Taxonomy" id="1579979"/>
    <lineage>
        <taxon>Bacteria</taxon>
        <taxon>Pseudomonadati</taxon>
        <taxon>Pseudomonadota</taxon>
        <taxon>Gammaproteobacteria</taxon>
        <taxon>Chromatiales</taxon>
        <taxon>Wenzhouxiangellaceae</taxon>
        <taxon>Wenzhouxiangella</taxon>
    </lineage>
</organism>
<dbReference type="AlphaFoldDB" id="A0A0K0XY75"/>
<dbReference type="PANTHER" id="PTHR33361">
    <property type="entry name" value="GLR0591 PROTEIN"/>
    <property type="match status" value="1"/>
</dbReference>
<gene>
    <name evidence="1" type="ORF">WM2015_2257</name>
</gene>
<proteinExistence type="predicted"/>
<evidence type="ECO:0000313" key="1">
    <source>
        <dbReference type="EMBL" id="AKS42620.1"/>
    </source>
</evidence>
<dbReference type="PATRIC" id="fig|1579979.3.peg.2306"/>
<dbReference type="InterPro" id="IPR010281">
    <property type="entry name" value="DUF885"/>
</dbReference>
<keyword evidence="2" id="KW-1185">Reference proteome</keyword>